<keyword evidence="2" id="KW-1133">Transmembrane helix</keyword>
<sequence length="347" mass="39212">MESCLRWTSGSIRVEVLCPSVMRDYHRWMGGVDIHDQLRLQRYSLQQQTKCKKYYKAIFLGLADVAVVNAYIVFREAQKKRGAKLATHAEFLTQLQAQMLELSEEDFAERQPQVDMSDAVPRSLPSDHVPRENPDYQIIHGQRKRRQRQCKVCSIRKRFVGERRATKFYCPGCSPSDKARTYLCNKVWPHYKNNTLTCHQIWHFQWKNGTERPRPRCGRDIQNREAGGGAGKRKRRRQPDEEDTAARGDSAGEEEQDADAGAGADEQDAIAGEEEQDADADEEEQDAHASEEEPDADADEEEPDAGAGEEEQDADADESAAEEVEESTGGGDKTNGDEESDDDGDKE</sequence>
<evidence type="ECO:0000256" key="1">
    <source>
        <dbReference type="SAM" id="MobiDB-lite"/>
    </source>
</evidence>
<feature type="region of interest" description="Disordered" evidence="1">
    <location>
        <begin position="114"/>
        <end position="134"/>
    </location>
</feature>
<name>A0A6A4C0A0_9STRA</name>
<protein>
    <recommendedName>
        <fullName evidence="5">PiggyBac transposable element-derived protein domain-containing protein</fullName>
    </recommendedName>
</protein>
<evidence type="ECO:0008006" key="5">
    <source>
        <dbReference type="Google" id="ProtNLM"/>
    </source>
</evidence>
<keyword evidence="2" id="KW-0472">Membrane</keyword>
<reference evidence="3 4" key="1">
    <citation type="submission" date="2018-08" db="EMBL/GenBank/DDBJ databases">
        <title>Genomic investigation of the strawberry pathogen Phytophthora fragariae indicates pathogenicity is determined by transcriptional variation in three key races.</title>
        <authorList>
            <person name="Adams T.M."/>
            <person name="Armitage A.D."/>
            <person name="Sobczyk M.K."/>
            <person name="Bates H.J."/>
            <person name="Dunwell J.M."/>
            <person name="Nellist C.F."/>
            <person name="Harrison R.J."/>
        </authorList>
    </citation>
    <scope>NUCLEOTIDE SEQUENCE [LARGE SCALE GENOMIC DNA]</scope>
    <source>
        <strain evidence="3 4">SCRP333</strain>
    </source>
</reference>
<evidence type="ECO:0000313" key="4">
    <source>
        <dbReference type="Proteomes" id="UP000434957"/>
    </source>
</evidence>
<evidence type="ECO:0000256" key="2">
    <source>
        <dbReference type="SAM" id="Phobius"/>
    </source>
</evidence>
<proteinExistence type="predicted"/>
<feature type="compositionally biased region" description="Basic and acidic residues" evidence="1">
    <location>
        <begin position="209"/>
        <end position="223"/>
    </location>
</feature>
<feature type="transmembrane region" description="Helical" evidence="2">
    <location>
        <begin position="54"/>
        <end position="74"/>
    </location>
</feature>
<accession>A0A6A4C0A0</accession>
<dbReference type="EMBL" id="QXFT01003719">
    <property type="protein sequence ID" value="KAE9283215.1"/>
    <property type="molecule type" value="Genomic_DNA"/>
</dbReference>
<evidence type="ECO:0000313" key="3">
    <source>
        <dbReference type="EMBL" id="KAE9283215.1"/>
    </source>
</evidence>
<feature type="compositionally biased region" description="Acidic residues" evidence="1">
    <location>
        <begin position="292"/>
        <end position="326"/>
    </location>
</feature>
<feature type="region of interest" description="Disordered" evidence="1">
    <location>
        <begin position="209"/>
        <end position="347"/>
    </location>
</feature>
<dbReference type="PANTHER" id="PTHR46599">
    <property type="entry name" value="PIGGYBAC TRANSPOSABLE ELEMENT-DERIVED PROTEIN 4"/>
    <property type="match status" value="1"/>
</dbReference>
<feature type="compositionally biased region" description="Acidic residues" evidence="1">
    <location>
        <begin position="337"/>
        <end position="347"/>
    </location>
</feature>
<dbReference type="Proteomes" id="UP000434957">
    <property type="component" value="Unassembled WGS sequence"/>
</dbReference>
<gene>
    <name evidence="3" type="ORF">PR003_g27186</name>
</gene>
<keyword evidence="2" id="KW-0812">Transmembrane</keyword>
<organism evidence="3 4">
    <name type="scientific">Phytophthora rubi</name>
    <dbReference type="NCBI Taxonomy" id="129364"/>
    <lineage>
        <taxon>Eukaryota</taxon>
        <taxon>Sar</taxon>
        <taxon>Stramenopiles</taxon>
        <taxon>Oomycota</taxon>
        <taxon>Peronosporomycetes</taxon>
        <taxon>Peronosporales</taxon>
        <taxon>Peronosporaceae</taxon>
        <taxon>Phytophthora</taxon>
    </lineage>
</organism>
<dbReference type="PANTHER" id="PTHR46599:SF3">
    <property type="entry name" value="PIGGYBAC TRANSPOSABLE ELEMENT-DERIVED PROTEIN 4"/>
    <property type="match status" value="1"/>
</dbReference>
<dbReference type="AlphaFoldDB" id="A0A6A4C0A0"/>
<keyword evidence="4" id="KW-1185">Reference proteome</keyword>
<feature type="compositionally biased region" description="Acidic residues" evidence="1">
    <location>
        <begin position="265"/>
        <end position="285"/>
    </location>
</feature>
<comment type="caution">
    <text evidence="3">The sequence shown here is derived from an EMBL/GenBank/DDBJ whole genome shotgun (WGS) entry which is preliminary data.</text>
</comment>